<organism evidence="4 5">
    <name type="scientific">Herbidospora galbida</name>
    <dbReference type="NCBI Taxonomy" id="2575442"/>
    <lineage>
        <taxon>Bacteria</taxon>
        <taxon>Bacillati</taxon>
        <taxon>Actinomycetota</taxon>
        <taxon>Actinomycetes</taxon>
        <taxon>Streptosporangiales</taxon>
        <taxon>Streptosporangiaceae</taxon>
        <taxon>Herbidospora</taxon>
    </lineage>
</organism>
<dbReference type="Pfam" id="PF00196">
    <property type="entry name" value="GerE"/>
    <property type="match status" value="1"/>
</dbReference>
<feature type="domain" description="HTH luxR-type" evidence="3">
    <location>
        <begin position="756"/>
        <end position="821"/>
    </location>
</feature>
<dbReference type="InterPro" id="IPR000792">
    <property type="entry name" value="Tscrpt_reg_LuxR_C"/>
</dbReference>
<protein>
    <recommendedName>
        <fullName evidence="3">HTH luxR-type domain-containing protein</fullName>
    </recommendedName>
</protein>
<dbReference type="EMBL" id="SZQA01000025">
    <property type="protein sequence ID" value="TKK85759.1"/>
    <property type="molecule type" value="Genomic_DNA"/>
</dbReference>
<comment type="caution">
    <text evidence="4">The sequence shown here is derived from an EMBL/GenBank/DDBJ whole genome shotgun (WGS) entry which is preliminary data.</text>
</comment>
<evidence type="ECO:0000259" key="3">
    <source>
        <dbReference type="PROSITE" id="PS50043"/>
    </source>
</evidence>
<dbReference type="PANTHER" id="PTHR43214">
    <property type="entry name" value="TWO-COMPONENT RESPONSE REGULATOR"/>
    <property type="match status" value="1"/>
</dbReference>
<dbReference type="PROSITE" id="PS00622">
    <property type="entry name" value="HTH_LUXR_1"/>
    <property type="match status" value="1"/>
</dbReference>
<dbReference type="Gene3D" id="1.10.10.10">
    <property type="entry name" value="Winged helix-like DNA-binding domain superfamily/Winged helix DNA-binding domain"/>
    <property type="match status" value="1"/>
</dbReference>
<dbReference type="OrthoDB" id="3178131at2"/>
<dbReference type="SMART" id="SM00421">
    <property type="entry name" value="HTH_LUXR"/>
    <property type="match status" value="1"/>
</dbReference>
<dbReference type="Gene3D" id="3.40.50.300">
    <property type="entry name" value="P-loop containing nucleotide triphosphate hydrolases"/>
    <property type="match status" value="1"/>
</dbReference>
<dbReference type="InterPro" id="IPR027417">
    <property type="entry name" value="P-loop_NTPase"/>
</dbReference>
<dbReference type="Pfam" id="PF13191">
    <property type="entry name" value="AAA_16"/>
    <property type="match status" value="1"/>
</dbReference>
<gene>
    <name evidence="4" type="ORF">FDA94_24295</name>
</gene>
<evidence type="ECO:0000256" key="1">
    <source>
        <dbReference type="ARBA" id="ARBA00023125"/>
    </source>
</evidence>
<dbReference type="AlphaFoldDB" id="A0A4U3MBP2"/>
<proteinExistence type="predicted"/>
<dbReference type="InterPro" id="IPR016032">
    <property type="entry name" value="Sig_transdc_resp-reg_C-effctor"/>
</dbReference>
<accession>A0A4U3MBP2</accession>
<dbReference type="Proteomes" id="UP000308705">
    <property type="component" value="Unassembled WGS sequence"/>
</dbReference>
<dbReference type="GO" id="GO:0006355">
    <property type="term" value="P:regulation of DNA-templated transcription"/>
    <property type="evidence" value="ECO:0007669"/>
    <property type="project" value="InterPro"/>
</dbReference>
<evidence type="ECO:0000313" key="4">
    <source>
        <dbReference type="EMBL" id="TKK85759.1"/>
    </source>
</evidence>
<name>A0A4U3MBP2_9ACTN</name>
<dbReference type="InterPro" id="IPR039420">
    <property type="entry name" value="WalR-like"/>
</dbReference>
<keyword evidence="5" id="KW-1185">Reference proteome</keyword>
<dbReference type="PRINTS" id="PR00038">
    <property type="entry name" value="HTHLUXR"/>
</dbReference>
<dbReference type="GO" id="GO:0003677">
    <property type="term" value="F:DNA binding"/>
    <property type="evidence" value="ECO:0007669"/>
    <property type="project" value="UniProtKB-KW"/>
</dbReference>
<sequence length="825" mass="86612">MAPTRYQDRPVTLLPSVTIVSDLRAAFVGRDRERAALHACAAGARSGRPALVLVDGPPGVGKTALVRSALDGFRVLAASGDPLESSFDYGFAQQWLHDDAAGDPTDVGARLLGLLTASQEPVALVADDAQWADLPSVRALAFALRRLHTGTALVVVVTRDEPPDGLRRLFRDATRLSLTGLSVAELGELAALVCPEPIGAAALARLRAHTGGLPLHAEALLRQTPPDVLADPMGRLPAPRGHAMDVQDRLGRLDEKTRALVRAASVLGGECPLWQAERLAGTPDAILLLDEAVTAGLLVHRVGGELLVGFPDPLTGAAVYEGLRPCERARLHLDAAAICPDPVDRLRHRISAVSRADDAFAGEVAAFAREQGASGNWDVAADHLERAARLTASARERGVLRAEAVHALVLDGQLSRAAESAREPNAHPGARAFAAGIVEEACGDGARARRLLELAWRDREPAFEGAVATALARLSLAEGLLSDGHRWAFRASGPGAGFVQMVSQFAAGRLDKVLDLRLPDPAVASFGELDLLTGRAAVRLWTGDAAGALADLTGVPGEVAEALRALAEVRTGAWDEVLSRTMGTWTAPYTAAAQAMVHAARGAITTARALLTRWGNVGTPASGLAWTFLASAAAFADQVESGSEGPAAPETSPDAGRAIPPGLLPVDDVWVGGPRVRAGTAAARGEGAAAVRLFEEAVRSPDPFEWARAEFAYGSFLRRSGRRTDAATRLRAACDGFRALGAAPFLERSKQELAACGRSNDALTAQESTVAGLVVAGLTNKEIARRLMLSVKTVEYHLSNVFAKLGVSSRTALVARLVRGQPLRA</sequence>
<dbReference type="InterPro" id="IPR036388">
    <property type="entry name" value="WH-like_DNA-bd_sf"/>
</dbReference>
<dbReference type="PROSITE" id="PS50043">
    <property type="entry name" value="HTH_LUXR_2"/>
    <property type="match status" value="1"/>
</dbReference>
<dbReference type="SUPFAM" id="SSF52540">
    <property type="entry name" value="P-loop containing nucleoside triphosphate hydrolases"/>
    <property type="match status" value="1"/>
</dbReference>
<evidence type="ECO:0000313" key="5">
    <source>
        <dbReference type="Proteomes" id="UP000308705"/>
    </source>
</evidence>
<dbReference type="PANTHER" id="PTHR43214:SF43">
    <property type="entry name" value="TWO-COMPONENT RESPONSE REGULATOR"/>
    <property type="match status" value="1"/>
</dbReference>
<reference evidence="4 5" key="1">
    <citation type="submission" date="2019-04" db="EMBL/GenBank/DDBJ databases">
        <title>Herbidospora sp. NEAU-GS14.nov., a novel actinomycete isolated from soil.</title>
        <authorList>
            <person name="Han L."/>
        </authorList>
    </citation>
    <scope>NUCLEOTIDE SEQUENCE [LARGE SCALE GENOMIC DNA]</scope>
    <source>
        <strain evidence="4 5">NEAU-GS14</strain>
    </source>
</reference>
<feature type="region of interest" description="Disordered" evidence="2">
    <location>
        <begin position="640"/>
        <end position="659"/>
    </location>
</feature>
<evidence type="ECO:0000256" key="2">
    <source>
        <dbReference type="SAM" id="MobiDB-lite"/>
    </source>
</evidence>
<keyword evidence="1" id="KW-0238">DNA-binding</keyword>
<dbReference type="InterPro" id="IPR041664">
    <property type="entry name" value="AAA_16"/>
</dbReference>
<dbReference type="CDD" id="cd06170">
    <property type="entry name" value="LuxR_C_like"/>
    <property type="match status" value="1"/>
</dbReference>
<dbReference type="SUPFAM" id="SSF46894">
    <property type="entry name" value="C-terminal effector domain of the bipartite response regulators"/>
    <property type="match status" value="1"/>
</dbReference>